<feature type="transmembrane region" description="Helical" evidence="1">
    <location>
        <begin position="122"/>
        <end position="141"/>
    </location>
</feature>
<evidence type="ECO:0000313" key="2">
    <source>
        <dbReference type="EMBL" id="KAJ3254222.1"/>
    </source>
</evidence>
<feature type="transmembrane region" description="Helical" evidence="1">
    <location>
        <begin position="81"/>
        <end position="101"/>
    </location>
</feature>
<reference evidence="2" key="1">
    <citation type="submission" date="2020-05" db="EMBL/GenBank/DDBJ databases">
        <title>Phylogenomic resolution of chytrid fungi.</title>
        <authorList>
            <person name="Stajich J.E."/>
            <person name="Amses K."/>
            <person name="Simmons R."/>
            <person name="Seto K."/>
            <person name="Myers J."/>
            <person name="Bonds A."/>
            <person name="Quandt C.A."/>
            <person name="Barry K."/>
            <person name="Liu P."/>
            <person name="Grigoriev I."/>
            <person name="Longcore J.E."/>
            <person name="James T.Y."/>
        </authorList>
    </citation>
    <scope>NUCLEOTIDE SEQUENCE</scope>
    <source>
        <strain evidence="2">PLAUS21</strain>
    </source>
</reference>
<feature type="transmembrane region" description="Helical" evidence="1">
    <location>
        <begin position="56"/>
        <end position="75"/>
    </location>
</feature>
<proteinExistence type="predicted"/>
<accession>A0AAD5UCM3</accession>
<keyword evidence="1" id="KW-0472">Membrane</keyword>
<keyword evidence="3" id="KW-1185">Reference proteome</keyword>
<evidence type="ECO:0000256" key="1">
    <source>
        <dbReference type="SAM" id="Phobius"/>
    </source>
</evidence>
<feature type="transmembrane region" description="Helical" evidence="1">
    <location>
        <begin position="209"/>
        <end position="229"/>
    </location>
</feature>
<keyword evidence="1" id="KW-1133">Transmembrane helix</keyword>
<name>A0AAD5UCM3_9FUNG</name>
<dbReference type="EMBL" id="JADGKB010000090">
    <property type="protein sequence ID" value="KAJ3254222.1"/>
    <property type="molecule type" value="Genomic_DNA"/>
</dbReference>
<keyword evidence="1" id="KW-0812">Transmembrane</keyword>
<evidence type="ECO:0000313" key="3">
    <source>
        <dbReference type="Proteomes" id="UP001210925"/>
    </source>
</evidence>
<gene>
    <name evidence="2" type="ORF">HK103_007467</name>
</gene>
<protein>
    <submittedName>
        <fullName evidence="2">Uncharacterized protein</fullName>
    </submittedName>
</protein>
<organism evidence="2 3">
    <name type="scientific">Boothiomyces macroporosus</name>
    <dbReference type="NCBI Taxonomy" id="261099"/>
    <lineage>
        <taxon>Eukaryota</taxon>
        <taxon>Fungi</taxon>
        <taxon>Fungi incertae sedis</taxon>
        <taxon>Chytridiomycota</taxon>
        <taxon>Chytridiomycota incertae sedis</taxon>
        <taxon>Chytridiomycetes</taxon>
        <taxon>Rhizophydiales</taxon>
        <taxon>Terramycetaceae</taxon>
        <taxon>Boothiomyces</taxon>
    </lineage>
</organism>
<dbReference type="AlphaFoldDB" id="A0AAD5UCM3"/>
<dbReference type="Proteomes" id="UP001210925">
    <property type="component" value="Unassembled WGS sequence"/>
</dbReference>
<feature type="transmembrane region" description="Helical" evidence="1">
    <location>
        <begin position="161"/>
        <end position="181"/>
    </location>
</feature>
<sequence>MDIDGTPHESFDLTSPDELAALIIASIYLFFTLIVVGMVVIDVVKDPIKNVTSRNLLAAQICFLVWQILQILLNSPLCNPAIVWATNVLGTIVLMLVNIAQMQVLKAFCCLSTWLTPKILDIMRIIDIVLCFISNIGYLMYLGYMGRPCDSVLINMWKEFGSAGFALLVIAFETWNAYFLVQKLNQFQGMKVFQGKSISNEARKASRNLTLLAIFDIIMIWFGFFLYVASLFLPLNGLVVIGATMGVSHCLTSTSY</sequence>
<comment type="caution">
    <text evidence="2">The sequence shown here is derived from an EMBL/GenBank/DDBJ whole genome shotgun (WGS) entry which is preliminary data.</text>
</comment>
<feature type="transmembrane region" description="Helical" evidence="1">
    <location>
        <begin position="20"/>
        <end position="44"/>
    </location>
</feature>